<dbReference type="eggNOG" id="COG2847">
    <property type="taxonomic scope" value="Bacteria"/>
</dbReference>
<dbReference type="PROSITE" id="PS51257">
    <property type="entry name" value="PROKAR_LIPOPROTEIN"/>
    <property type="match status" value="1"/>
</dbReference>
<dbReference type="PATRIC" id="fig|1246995.3.peg.8361"/>
<reference evidence="3 4" key="1">
    <citation type="journal article" date="2014" name="J. Biotechnol.">
        <title>Complete genome sequence of the actinobacterium Actinoplanes friuliensis HAG 010964, producer of the lipopeptide antibiotic friulimycin.</title>
        <authorList>
            <person name="Ruckert C."/>
            <person name="Szczepanowski R."/>
            <person name="Albersmeier A."/>
            <person name="Goesmann A."/>
            <person name="Fischer N."/>
            <person name="Steinkamper A."/>
            <person name="Puhler A."/>
            <person name="Biener R."/>
            <person name="Schwartz D."/>
            <person name="Kalinowski J."/>
        </authorList>
    </citation>
    <scope>NUCLEOTIDE SEQUENCE [LARGE SCALE GENOMIC DNA]</scope>
    <source>
        <strain evidence="3 4">DSM 7358</strain>
    </source>
</reference>
<feature type="chain" id="PRO_5038484839" evidence="2">
    <location>
        <begin position="25"/>
        <end position="248"/>
    </location>
</feature>
<feature type="compositionally biased region" description="Low complexity" evidence="1">
    <location>
        <begin position="158"/>
        <end position="170"/>
    </location>
</feature>
<dbReference type="OrthoDB" id="3380373at2"/>
<feature type="region of interest" description="Disordered" evidence="1">
    <location>
        <begin position="117"/>
        <end position="174"/>
    </location>
</feature>
<evidence type="ECO:0000313" key="3">
    <source>
        <dbReference type="EMBL" id="AGZ46517.1"/>
    </source>
</evidence>
<dbReference type="HOGENOM" id="CLU_1114833_0_0_11"/>
<evidence type="ECO:0000256" key="2">
    <source>
        <dbReference type="SAM" id="SignalP"/>
    </source>
</evidence>
<dbReference type="AlphaFoldDB" id="U5WC00"/>
<dbReference type="Proteomes" id="UP000017746">
    <property type="component" value="Chromosome"/>
</dbReference>
<feature type="compositionally biased region" description="Polar residues" evidence="1">
    <location>
        <begin position="136"/>
        <end position="149"/>
    </location>
</feature>
<feature type="compositionally biased region" description="Low complexity" evidence="1">
    <location>
        <begin position="117"/>
        <end position="135"/>
    </location>
</feature>
<evidence type="ECO:0000256" key="1">
    <source>
        <dbReference type="SAM" id="MobiDB-lite"/>
    </source>
</evidence>
<dbReference type="STRING" id="1246995.AFR_41315"/>
<dbReference type="InterPro" id="IPR006311">
    <property type="entry name" value="TAT_signal"/>
</dbReference>
<dbReference type="EMBL" id="CP006272">
    <property type="protein sequence ID" value="AGZ46517.1"/>
    <property type="molecule type" value="Genomic_DNA"/>
</dbReference>
<protein>
    <submittedName>
        <fullName evidence="3">Regulator of G-protein signaling 12</fullName>
    </submittedName>
</protein>
<feature type="signal peptide" evidence="2">
    <location>
        <begin position="1"/>
        <end position="24"/>
    </location>
</feature>
<name>U5WC00_9ACTN</name>
<keyword evidence="2" id="KW-0732">Signal</keyword>
<dbReference type="KEGG" id="afs:AFR_41315"/>
<accession>U5WC00</accession>
<dbReference type="RefSeq" id="WP_023562849.1">
    <property type="nucleotide sequence ID" value="NC_022657.1"/>
</dbReference>
<proteinExistence type="predicted"/>
<keyword evidence="4" id="KW-1185">Reference proteome</keyword>
<evidence type="ECO:0000313" key="4">
    <source>
        <dbReference type="Proteomes" id="UP000017746"/>
    </source>
</evidence>
<dbReference type="PROSITE" id="PS51318">
    <property type="entry name" value="TAT"/>
    <property type="match status" value="1"/>
</dbReference>
<organism evidence="3 4">
    <name type="scientific">Actinoplanes friuliensis DSM 7358</name>
    <dbReference type="NCBI Taxonomy" id="1246995"/>
    <lineage>
        <taxon>Bacteria</taxon>
        <taxon>Bacillati</taxon>
        <taxon>Actinomycetota</taxon>
        <taxon>Actinomycetes</taxon>
        <taxon>Micromonosporales</taxon>
        <taxon>Micromonosporaceae</taxon>
        <taxon>Actinoplanes</taxon>
    </lineage>
</organism>
<gene>
    <name evidence="3" type="ORF">AFR_41315</name>
</gene>
<sequence>MRSLGSRRAALVTGVAAVAAVALAGCSAGQVAETALKRPSNMGVNADSSDKSVYIRNLSVQYPGTAGYAAGDSAPLELGIFNQTKQPITVLVSSRPVTDESVKDEIVSARVIGLSGGAAATPSAPSSAIPEPSGSRPSGGQDDQNSEQIPSPDPSDGPSPAASPSAATPAVRPARIELEPLGAATFLPGDKETLQAVGLSGKLVPGQSVSLVFEFSNGAEPLVLQAPVAIPLSPASRGPGIPHENSEE</sequence>